<sequence length="790" mass="85425">MDRHEHTKNSSPFVHHTVKAALISTVALSLLLPGGLAAAESGSASAVAVPSVMDVGGQAAVTPDPSKAKITEDQAVAKTRELFPVLKDATVSGVRLGEDNSWPPSGNQMIWNISWSYEIGGTSYGFSTQVDALTGDLINTYVTYPFLQQDAYYPPKLTRADALEQARKFIAKAAPSLGPDDIQLTDNEAMNPVGGSLFGTVQYNFYFKLLKNGLPSASDVLSITVNGNGDVLQFNKTAPGVEYPSAKPAISLDSAQKKFTDGFAVGLYYIPVYKDNTIEKWVLGWRPQEQSLYSINAQTGKSIDNEGAEASSLPITYEAVPQAKERFQAANTGKEITAAEAAKLVQQVVAIPAERKPDNQSLGTGYPNTKQKVWRLAWRDNSNTRMAGFPASSYAEVDAATGQIYQYQLEQFTGSKDVKPQPAPAGGKKLTQAEAKQQAILLVNRLYDQASSVLKLAEHGGTWSVLPDGKGFRFQFVRYYNGIPVSDTGVTLAMDIYGRLVSYSAAGPDFSTIQGQPTPAISQSEAVQSYKDRYAMKLQYNRIGGVYNNIGYVEPQVKLVYSPLPANEQDQSEVLDAATGKWVKVYAYSGQNAGTPAAVDLKGHPAEQALTELVKYGVLVPDADGKINPDQEITVGDWFTFIATASTSSYQGYTNGTEQKTVAGVNPDSEYYKAVSFAANHEWISKDTVLQPDNKLSREQLAVLLASFLQYSKISVFLENDTAVSSFSDSASIKNKGAVALAVKLGLMQGDNGKFNPQQNVTKAGVATVLMKLVELQGKVDQNIGQRQRM</sequence>
<reference evidence="2 3" key="1">
    <citation type="submission" date="2021-01" db="EMBL/GenBank/DDBJ databases">
        <title>Whole genome sequence of Paenibacillus sonchi LMG 24727 for comparative genomics.</title>
        <authorList>
            <person name="Lee G."/>
            <person name="Kim M.-J."/>
            <person name="Lim K."/>
            <person name="Shin J.-H."/>
        </authorList>
    </citation>
    <scope>NUCLEOTIDE SEQUENCE [LARGE SCALE GENOMIC DNA]</scope>
    <source>
        <strain evidence="2 3">LMG 24727</strain>
    </source>
</reference>
<dbReference type="Pfam" id="PF00395">
    <property type="entry name" value="SLH"/>
    <property type="match status" value="2"/>
</dbReference>
<protein>
    <submittedName>
        <fullName evidence="2">S-layer homology domain-containing protein</fullName>
    </submittedName>
</protein>
<evidence type="ECO:0000313" key="2">
    <source>
        <dbReference type="EMBL" id="QQZ61679.1"/>
    </source>
</evidence>
<evidence type="ECO:0000313" key="3">
    <source>
        <dbReference type="Proteomes" id="UP000595841"/>
    </source>
</evidence>
<dbReference type="InterPro" id="IPR001119">
    <property type="entry name" value="SLH_dom"/>
</dbReference>
<dbReference type="AlphaFoldDB" id="A0A974PD61"/>
<accession>A0A974PD61</accession>
<name>A0A974PD61_9BACL</name>
<dbReference type="PROSITE" id="PS51272">
    <property type="entry name" value="SLH"/>
    <property type="match status" value="1"/>
</dbReference>
<dbReference type="InterPro" id="IPR032599">
    <property type="entry name" value="YcdB/YcdC_rep_domain"/>
</dbReference>
<evidence type="ECO:0000259" key="1">
    <source>
        <dbReference type="PROSITE" id="PS51272"/>
    </source>
</evidence>
<dbReference type="RefSeq" id="WP_039834958.1">
    <property type="nucleotide sequence ID" value="NZ_CP068595.1"/>
</dbReference>
<organism evidence="2 3">
    <name type="scientific">Paenibacillus sonchi</name>
    <dbReference type="NCBI Taxonomy" id="373687"/>
    <lineage>
        <taxon>Bacteria</taxon>
        <taxon>Bacillati</taxon>
        <taxon>Bacillota</taxon>
        <taxon>Bacilli</taxon>
        <taxon>Bacillales</taxon>
        <taxon>Paenibacillaceae</taxon>
        <taxon>Paenibacillus</taxon>
        <taxon>Paenibacillus sonchi group</taxon>
    </lineage>
</organism>
<proteinExistence type="predicted"/>
<dbReference type="KEGG" id="pson:JI735_02680"/>
<gene>
    <name evidence="2" type="ORF">JI735_02680</name>
</gene>
<dbReference type="Pfam" id="PF16244">
    <property type="entry name" value="DUF4901"/>
    <property type="match status" value="2"/>
</dbReference>
<feature type="domain" description="SLH" evidence="1">
    <location>
        <begin position="722"/>
        <end position="784"/>
    </location>
</feature>
<dbReference type="EMBL" id="CP068595">
    <property type="protein sequence ID" value="QQZ61679.1"/>
    <property type="molecule type" value="Genomic_DNA"/>
</dbReference>
<keyword evidence="3" id="KW-1185">Reference proteome</keyword>
<dbReference type="Proteomes" id="UP000595841">
    <property type="component" value="Chromosome"/>
</dbReference>